<feature type="compositionally biased region" description="Polar residues" evidence="1">
    <location>
        <begin position="50"/>
        <end position="65"/>
    </location>
</feature>
<name>A0AAD3D4Y8_9STRA</name>
<gene>
    <name evidence="2" type="ORF">CTEN210_13296</name>
</gene>
<comment type="caution">
    <text evidence="2">The sequence shown here is derived from an EMBL/GenBank/DDBJ whole genome shotgun (WGS) entry which is preliminary data.</text>
</comment>
<feature type="compositionally biased region" description="Basic and acidic residues" evidence="1">
    <location>
        <begin position="311"/>
        <end position="323"/>
    </location>
</feature>
<evidence type="ECO:0000313" key="3">
    <source>
        <dbReference type="Proteomes" id="UP001054902"/>
    </source>
</evidence>
<dbReference type="EMBL" id="BLLK01000056">
    <property type="protein sequence ID" value="GFH56820.1"/>
    <property type="molecule type" value="Genomic_DNA"/>
</dbReference>
<feature type="region of interest" description="Disordered" evidence="1">
    <location>
        <begin position="298"/>
        <end position="330"/>
    </location>
</feature>
<keyword evidence="3" id="KW-1185">Reference proteome</keyword>
<protein>
    <submittedName>
        <fullName evidence="2">Uncharacterized protein</fullName>
    </submittedName>
</protein>
<dbReference type="Proteomes" id="UP001054902">
    <property type="component" value="Unassembled WGS sequence"/>
</dbReference>
<feature type="compositionally biased region" description="Basic and acidic residues" evidence="1">
    <location>
        <begin position="66"/>
        <end position="75"/>
    </location>
</feature>
<reference evidence="2 3" key="1">
    <citation type="journal article" date="2021" name="Sci. Rep.">
        <title>The genome of the diatom Chaetoceros tenuissimus carries an ancient integrated fragment of an extant virus.</title>
        <authorList>
            <person name="Hongo Y."/>
            <person name="Kimura K."/>
            <person name="Takaki Y."/>
            <person name="Yoshida Y."/>
            <person name="Baba S."/>
            <person name="Kobayashi G."/>
            <person name="Nagasaki K."/>
            <person name="Hano T."/>
            <person name="Tomaru Y."/>
        </authorList>
    </citation>
    <scope>NUCLEOTIDE SEQUENCE [LARGE SCALE GENOMIC DNA]</scope>
    <source>
        <strain evidence="2 3">NIES-3715</strain>
    </source>
</reference>
<organism evidence="2 3">
    <name type="scientific">Chaetoceros tenuissimus</name>
    <dbReference type="NCBI Taxonomy" id="426638"/>
    <lineage>
        <taxon>Eukaryota</taxon>
        <taxon>Sar</taxon>
        <taxon>Stramenopiles</taxon>
        <taxon>Ochrophyta</taxon>
        <taxon>Bacillariophyta</taxon>
        <taxon>Coscinodiscophyceae</taxon>
        <taxon>Chaetocerotophycidae</taxon>
        <taxon>Chaetocerotales</taxon>
        <taxon>Chaetocerotaceae</taxon>
        <taxon>Chaetoceros</taxon>
    </lineage>
</organism>
<feature type="compositionally biased region" description="Basic and acidic residues" evidence="1">
    <location>
        <begin position="33"/>
        <end position="49"/>
    </location>
</feature>
<feature type="region of interest" description="Disordered" evidence="1">
    <location>
        <begin position="1"/>
        <end position="170"/>
    </location>
</feature>
<evidence type="ECO:0000256" key="1">
    <source>
        <dbReference type="SAM" id="MobiDB-lite"/>
    </source>
</evidence>
<feature type="compositionally biased region" description="Acidic residues" evidence="1">
    <location>
        <begin position="95"/>
        <end position="125"/>
    </location>
</feature>
<accession>A0AAD3D4Y8</accession>
<proteinExistence type="predicted"/>
<dbReference type="AlphaFoldDB" id="A0AAD3D4Y8"/>
<sequence>MTNNKDDTVITNGTRDPLYDEESSQEESFYLVNKHDENDKDIINQHKNQENNTKYTTITLASNDAHSFKQQEKIGEQPCGEEELDGNQSNTSSSGEEDDDADESYDSSSMEEDEESSSSSMEDDTNVPNHVPREITMISHTTTGIEDEKKEDSTEEEEESNATLDKNSDPIMPGYTDQVFISKKTKEIFCQFAKVLVKYLQMVFPSLYLRAKHIIRKCDEFKRENKPGFEILAFSIQFNLRRLVGKQIWKKTEEYHIKWLLQHFMTNNTFSTEAEAKMEARRIAHIGHQPLVHPSKLQGYRGKKSKVNEPAAKHESEMKTDHESNDDDDEMDSILKDYVIVGKMEALNITS</sequence>
<evidence type="ECO:0000313" key="2">
    <source>
        <dbReference type="EMBL" id="GFH56820.1"/>
    </source>
</evidence>